<keyword evidence="3" id="KW-1185">Reference proteome</keyword>
<evidence type="ECO:0000313" key="2">
    <source>
        <dbReference type="EnsemblMetazoa" id="XP_050516820.1"/>
    </source>
</evidence>
<organism evidence="2 3">
    <name type="scientific">Diabrotica virgifera virgifera</name>
    <name type="common">western corn rootworm</name>
    <dbReference type="NCBI Taxonomy" id="50390"/>
    <lineage>
        <taxon>Eukaryota</taxon>
        <taxon>Metazoa</taxon>
        <taxon>Ecdysozoa</taxon>
        <taxon>Arthropoda</taxon>
        <taxon>Hexapoda</taxon>
        <taxon>Insecta</taxon>
        <taxon>Pterygota</taxon>
        <taxon>Neoptera</taxon>
        <taxon>Endopterygota</taxon>
        <taxon>Coleoptera</taxon>
        <taxon>Polyphaga</taxon>
        <taxon>Cucujiformia</taxon>
        <taxon>Chrysomeloidea</taxon>
        <taxon>Chrysomelidae</taxon>
        <taxon>Galerucinae</taxon>
        <taxon>Diabroticina</taxon>
        <taxon>Diabroticites</taxon>
        <taxon>Diabrotica</taxon>
    </lineage>
</organism>
<evidence type="ECO:0000313" key="3">
    <source>
        <dbReference type="Proteomes" id="UP001652700"/>
    </source>
</evidence>
<name>A0ABM5L318_DIAVI</name>
<accession>A0ABM5L318</accession>
<sequence length="86" mass="9234">MTQLTITCLFLSVFAVLLLPSSGASNPPHEHEGCKPCCPVSTCQVRVPPPCSKLCNNDLCIHASLCDTGYIRDTKSGRCVLPEDCP</sequence>
<proteinExistence type="predicted"/>
<dbReference type="RefSeq" id="XP_050516820.1">
    <property type="nucleotide sequence ID" value="XM_050660863.1"/>
</dbReference>
<reference evidence="2" key="1">
    <citation type="submission" date="2025-05" db="UniProtKB">
        <authorList>
            <consortium name="EnsemblMetazoa"/>
        </authorList>
    </citation>
    <scope>IDENTIFICATION</scope>
</reference>
<protein>
    <submittedName>
        <fullName evidence="2">Uncharacterized protein</fullName>
    </submittedName>
</protein>
<keyword evidence="1" id="KW-0732">Signal</keyword>
<feature type="signal peptide" evidence="1">
    <location>
        <begin position="1"/>
        <end position="23"/>
    </location>
</feature>
<dbReference type="GeneID" id="126891639"/>
<dbReference type="Proteomes" id="UP001652700">
    <property type="component" value="Unplaced"/>
</dbReference>
<feature type="chain" id="PRO_5045508725" evidence="1">
    <location>
        <begin position="24"/>
        <end position="86"/>
    </location>
</feature>
<dbReference type="Gene3D" id="2.10.25.10">
    <property type="entry name" value="Laminin"/>
    <property type="match status" value="1"/>
</dbReference>
<evidence type="ECO:0000256" key="1">
    <source>
        <dbReference type="SAM" id="SignalP"/>
    </source>
</evidence>
<dbReference type="EnsemblMetazoa" id="XM_050660863.1">
    <property type="protein sequence ID" value="XP_050516820.1"/>
    <property type="gene ID" value="LOC126891639"/>
</dbReference>